<gene>
    <name evidence="2" type="ORF">Tci_344168</name>
</gene>
<sequence length="490" mass="54694">MAAATTKKQSHLLPPLCNNCYNPLNGSYVNVVNGSSPVGVHGPFISSASVLVLDDSCVAERDLSNHVMGNVKDVSSISNLRTLIMEEGFSVVSLVYLGSLWVMIECENVETKANMLQRTGVKSWLHVLQNAVHDFNWEKWEEALDIEDNVDSSFGRKRLSIKTKLSLSILESFKVIFKGKVYIVRAKELFTWSPIILGQKEMEYTSDEDSDVGPQKVPDRSQFCEEGPNDDKVSDIEEVSETNYGDNSSIPINHIDELEKQQSDDPFNIYRLLRKQPGDESHEVSSYLSHPPGFTPDVSVIQNKNGQSAKEIPVVVNAKVMNNSQDVYKEASCDNVDPNVAKKGGSVLGVMKDMIRVGKAMGYSMDGCVKDLEHIIGTQGVGDGNQVAFFVCGGATVFKKDYATISDNFVAIYRTWLPSNSKVLFVAIYAPQQVSRKRILWDYVSTLIDRWNGEVVVLRDFNEVRNIDERRGPVSTQLVLEFLTSLSWLR</sequence>
<feature type="compositionally biased region" description="Basic and acidic residues" evidence="1">
    <location>
        <begin position="217"/>
        <end position="232"/>
    </location>
</feature>
<reference evidence="2" key="1">
    <citation type="journal article" date="2019" name="Sci. Rep.">
        <title>Draft genome of Tanacetum cinerariifolium, the natural source of mosquito coil.</title>
        <authorList>
            <person name="Yamashiro T."/>
            <person name="Shiraishi A."/>
            <person name="Satake H."/>
            <person name="Nakayama K."/>
        </authorList>
    </citation>
    <scope>NUCLEOTIDE SEQUENCE</scope>
</reference>
<evidence type="ECO:0008006" key="3">
    <source>
        <dbReference type="Google" id="ProtNLM"/>
    </source>
</evidence>
<name>A0A699H7E6_TANCI</name>
<proteinExistence type="predicted"/>
<dbReference type="AlphaFoldDB" id="A0A699H7E6"/>
<comment type="caution">
    <text evidence="2">The sequence shown here is derived from an EMBL/GenBank/DDBJ whole genome shotgun (WGS) entry which is preliminary data.</text>
</comment>
<feature type="non-terminal residue" evidence="2">
    <location>
        <position position="490"/>
    </location>
</feature>
<evidence type="ECO:0000256" key="1">
    <source>
        <dbReference type="SAM" id="MobiDB-lite"/>
    </source>
</evidence>
<evidence type="ECO:0000313" key="2">
    <source>
        <dbReference type="EMBL" id="GEX72193.1"/>
    </source>
</evidence>
<accession>A0A699H7E6</accession>
<dbReference type="EMBL" id="BKCJ010125820">
    <property type="protein sequence ID" value="GEX72193.1"/>
    <property type="molecule type" value="Genomic_DNA"/>
</dbReference>
<organism evidence="2">
    <name type="scientific">Tanacetum cinerariifolium</name>
    <name type="common">Dalmatian daisy</name>
    <name type="synonym">Chrysanthemum cinerariifolium</name>
    <dbReference type="NCBI Taxonomy" id="118510"/>
    <lineage>
        <taxon>Eukaryota</taxon>
        <taxon>Viridiplantae</taxon>
        <taxon>Streptophyta</taxon>
        <taxon>Embryophyta</taxon>
        <taxon>Tracheophyta</taxon>
        <taxon>Spermatophyta</taxon>
        <taxon>Magnoliopsida</taxon>
        <taxon>eudicotyledons</taxon>
        <taxon>Gunneridae</taxon>
        <taxon>Pentapetalae</taxon>
        <taxon>asterids</taxon>
        <taxon>campanulids</taxon>
        <taxon>Asterales</taxon>
        <taxon>Asteraceae</taxon>
        <taxon>Asteroideae</taxon>
        <taxon>Anthemideae</taxon>
        <taxon>Anthemidinae</taxon>
        <taxon>Tanacetum</taxon>
    </lineage>
</organism>
<feature type="region of interest" description="Disordered" evidence="1">
    <location>
        <begin position="204"/>
        <end position="232"/>
    </location>
</feature>
<protein>
    <recommendedName>
        <fullName evidence="3">RNA-directed DNA polymerase, eukaryota</fullName>
    </recommendedName>
</protein>